<comment type="caution">
    <text evidence="1">The sequence shown here is derived from an EMBL/GenBank/DDBJ whole genome shotgun (WGS) entry which is preliminary data.</text>
</comment>
<dbReference type="AlphaFoldDB" id="A0A850R3Q1"/>
<dbReference type="Proteomes" id="UP000533429">
    <property type="component" value="Unassembled WGS sequence"/>
</dbReference>
<dbReference type="EMBL" id="JABXOR010001504">
    <property type="protein sequence ID" value="NVP03135.1"/>
    <property type="molecule type" value="Genomic_DNA"/>
</dbReference>
<evidence type="ECO:0000313" key="2">
    <source>
        <dbReference type="Proteomes" id="UP000533429"/>
    </source>
</evidence>
<evidence type="ECO:0000313" key="1">
    <source>
        <dbReference type="EMBL" id="NVP03135.1"/>
    </source>
</evidence>
<reference evidence="1 2" key="1">
    <citation type="submission" date="2020-06" db="EMBL/GenBank/DDBJ databases">
        <title>Photobacterium damselae subsp. damselae comparative genomics.</title>
        <authorList>
            <person name="Osorio C.R."/>
        </authorList>
    </citation>
    <scope>NUCLEOTIDE SEQUENCE [LARGE SCALE GENOMIC DNA]</scope>
    <source>
        <strain evidence="1 2">TW250/03</strain>
    </source>
</reference>
<protein>
    <submittedName>
        <fullName evidence="1">Uncharacterized protein</fullName>
    </submittedName>
</protein>
<accession>A0A850R3Q1</accession>
<proteinExistence type="predicted"/>
<organism evidence="1 2">
    <name type="scientific">Photobacterium damselae subsp. damselae</name>
    <name type="common">Listonella damsela</name>
    <dbReference type="NCBI Taxonomy" id="85581"/>
    <lineage>
        <taxon>Bacteria</taxon>
        <taxon>Pseudomonadati</taxon>
        <taxon>Pseudomonadota</taxon>
        <taxon>Gammaproteobacteria</taxon>
        <taxon>Vibrionales</taxon>
        <taxon>Vibrionaceae</taxon>
        <taxon>Photobacterium</taxon>
    </lineage>
</organism>
<name>A0A850R3Q1_PHODD</name>
<gene>
    <name evidence="1" type="ORF">HWA77_23290</name>
</gene>
<sequence>MNNEGFKAYARSELASLSEVDYEKEAMARIHRFKGQIDMLVWNNAITQEEAEELYEELQAARTKAAANIEAAES</sequence>